<dbReference type="InterPro" id="IPR046267">
    <property type="entry name" value="DUF6300"/>
</dbReference>
<reference evidence="2" key="1">
    <citation type="journal article" date="2019" name="Int. J. Syst. Evol. Microbiol.">
        <title>The Global Catalogue of Microorganisms (GCM) 10K type strain sequencing project: providing services to taxonomists for standard genome sequencing and annotation.</title>
        <authorList>
            <consortium name="The Broad Institute Genomics Platform"/>
            <consortium name="The Broad Institute Genome Sequencing Center for Infectious Disease"/>
            <person name="Wu L."/>
            <person name="Ma J."/>
        </authorList>
    </citation>
    <scope>NUCLEOTIDE SEQUENCE [LARGE SCALE GENOMIC DNA]</scope>
    <source>
        <strain evidence="2">CCM 7043</strain>
    </source>
</reference>
<organism evidence="1 2">
    <name type="scientific">Pseudonocardia yunnanensis</name>
    <dbReference type="NCBI Taxonomy" id="58107"/>
    <lineage>
        <taxon>Bacteria</taxon>
        <taxon>Bacillati</taxon>
        <taxon>Actinomycetota</taxon>
        <taxon>Actinomycetes</taxon>
        <taxon>Pseudonocardiales</taxon>
        <taxon>Pseudonocardiaceae</taxon>
        <taxon>Pseudonocardia</taxon>
    </lineage>
</organism>
<evidence type="ECO:0000313" key="2">
    <source>
        <dbReference type="Proteomes" id="UP001597114"/>
    </source>
</evidence>
<dbReference type="Pfam" id="PF19817">
    <property type="entry name" value="DUF6300"/>
    <property type="match status" value="1"/>
</dbReference>
<dbReference type="RefSeq" id="WP_344727764.1">
    <property type="nucleotide sequence ID" value="NZ_BAAAUS010000046.1"/>
</dbReference>
<evidence type="ECO:0000313" key="1">
    <source>
        <dbReference type="EMBL" id="MFD1523164.1"/>
    </source>
</evidence>
<comment type="caution">
    <text evidence="1">The sequence shown here is derived from an EMBL/GenBank/DDBJ whole genome shotgun (WGS) entry which is preliminary data.</text>
</comment>
<accession>A0ABW4F9G7</accession>
<gene>
    <name evidence="1" type="ORF">ACFSJD_37160</name>
</gene>
<keyword evidence="2" id="KW-1185">Reference proteome</keyword>
<dbReference type="Proteomes" id="UP001597114">
    <property type="component" value="Unassembled WGS sequence"/>
</dbReference>
<protein>
    <submittedName>
        <fullName evidence="1">DUF6300 family protein</fullName>
    </submittedName>
</protein>
<name>A0ABW4F9G7_9PSEU</name>
<sequence>MSLEIEVDVAGGRCCHRCDKPLMLVARTSHPLTLADGSRVDGTRSVGLCAGCDRDTPDAQGLLAFFAVHETVTDETVTSVAALLAEWVDRVAHPPILCEQNTGDEVDT</sequence>
<dbReference type="EMBL" id="JBHUCO010000058">
    <property type="protein sequence ID" value="MFD1523164.1"/>
    <property type="molecule type" value="Genomic_DNA"/>
</dbReference>
<proteinExistence type="predicted"/>